<evidence type="ECO:0000259" key="6">
    <source>
        <dbReference type="Pfam" id="PF16077"/>
    </source>
</evidence>
<evidence type="ECO:0000313" key="7">
    <source>
        <dbReference type="EMBL" id="KAF8764408.1"/>
    </source>
</evidence>
<reference evidence="7" key="1">
    <citation type="journal article" date="2020" name="bioRxiv">
        <title>Chromosome-level reference genome of the European wasp spider Argiope bruennichi: a resource for studies on range expansion and evolutionary adaptation.</title>
        <authorList>
            <person name="Sheffer M.M."/>
            <person name="Hoppe A."/>
            <person name="Krehenwinkel H."/>
            <person name="Uhl G."/>
            <person name="Kuss A.W."/>
            <person name="Jensen L."/>
            <person name="Jensen C."/>
            <person name="Gillespie R.G."/>
            <person name="Hoff K.J."/>
            <person name="Prost S."/>
        </authorList>
    </citation>
    <scope>NUCLEOTIDE SEQUENCE</scope>
</reference>
<dbReference type="PANTHER" id="PTHR23199">
    <property type="entry name" value="NEUROTROPHIN 1-RELATED"/>
    <property type="match status" value="1"/>
</dbReference>
<feature type="chain" id="PRO_5035758663" evidence="5">
    <location>
        <begin position="23"/>
        <end position="508"/>
    </location>
</feature>
<keyword evidence="8" id="KW-1185">Reference proteome</keyword>
<dbReference type="GO" id="GO:0005615">
    <property type="term" value="C:extracellular space"/>
    <property type="evidence" value="ECO:0007669"/>
    <property type="project" value="UniProtKB-ARBA"/>
</dbReference>
<dbReference type="Pfam" id="PF16077">
    <property type="entry name" value="Spaetzle"/>
    <property type="match status" value="1"/>
</dbReference>
<dbReference type="GO" id="GO:0045087">
    <property type="term" value="P:innate immune response"/>
    <property type="evidence" value="ECO:0007669"/>
    <property type="project" value="TreeGrafter"/>
</dbReference>
<dbReference type="GO" id="GO:0005121">
    <property type="term" value="F:Toll binding"/>
    <property type="evidence" value="ECO:0007669"/>
    <property type="project" value="TreeGrafter"/>
</dbReference>
<keyword evidence="1 5" id="KW-0732">Signal</keyword>
<protein>
    <submittedName>
        <fullName evidence="7">Protein spaetzle 3 like protein</fullName>
    </submittedName>
</protein>
<sequence>MEFSVCTLLLLTTASLFCHVLTFGLPSSPPMRQGFYNIMTTHRLRPSENRQFLQIPFTRTTESTTTVGPIKRGGPPFVLIQPMTMSKRPRNGRRLVLTLPKDNIHILNAEAMPEKGQQFLPTTLTLSLKDANSDDSSTGNRYITTKDYASQIPSPPRQATRHHYGIVPFSQGDSDEDDRKPGRWNKGEISYEMDDIIGSAGGHVTVIKAHSGGQPKVLTARKVMSGGSSFKPMKAILIEPKEIEAKRVHVMEADSEKVTATKARVIASSDSVLEGYKAKAHPVSYKKGVVSKAKGEDWAASNLHFVKTEAPQNSSARQQDETAPPMELKCGGTNDLGWCDLGINYPSYSILPCKALILGSFPRKEVCEECNQCLSRFRNSPGPGGTRILFPFRKKPIFLWVWKAHSTNYKKPLCEVNREVIRPSFAQDLKGKWHVVIQTDTFPQRIALEVCKKPGEPCSSSDICSKSKSQCIQKYSYHQLISFDPESAETCPYVRLYKFPTTCVCRLA</sequence>
<dbReference type="PANTHER" id="PTHR23199:SF12">
    <property type="entry name" value="NEUROTROPHIN 1-RELATED"/>
    <property type="match status" value="1"/>
</dbReference>
<evidence type="ECO:0000313" key="8">
    <source>
        <dbReference type="Proteomes" id="UP000807504"/>
    </source>
</evidence>
<feature type="domain" description="Spaetzle" evidence="6">
    <location>
        <begin position="412"/>
        <end position="506"/>
    </location>
</feature>
<reference evidence="7" key="2">
    <citation type="submission" date="2020-06" db="EMBL/GenBank/DDBJ databases">
        <authorList>
            <person name="Sheffer M."/>
        </authorList>
    </citation>
    <scope>NUCLEOTIDE SEQUENCE</scope>
</reference>
<organism evidence="7 8">
    <name type="scientific">Argiope bruennichi</name>
    <name type="common">Wasp spider</name>
    <name type="synonym">Aranea bruennichi</name>
    <dbReference type="NCBI Taxonomy" id="94029"/>
    <lineage>
        <taxon>Eukaryota</taxon>
        <taxon>Metazoa</taxon>
        <taxon>Ecdysozoa</taxon>
        <taxon>Arthropoda</taxon>
        <taxon>Chelicerata</taxon>
        <taxon>Arachnida</taxon>
        <taxon>Araneae</taxon>
        <taxon>Araneomorphae</taxon>
        <taxon>Entelegynae</taxon>
        <taxon>Araneoidea</taxon>
        <taxon>Araneidae</taxon>
        <taxon>Argiope</taxon>
    </lineage>
</organism>
<dbReference type="Gene3D" id="2.10.90.10">
    <property type="entry name" value="Cystine-knot cytokines"/>
    <property type="match status" value="1"/>
</dbReference>
<dbReference type="AlphaFoldDB" id="A0A8T0E0T4"/>
<dbReference type="EMBL" id="JABXBU010002231">
    <property type="protein sequence ID" value="KAF8764408.1"/>
    <property type="molecule type" value="Genomic_DNA"/>
</dbReference>
<proteinExistence type="predicted"/>
<name>A0A8T0E0T4_ARGBR</name>
<comment type="caution">
    <text evidence="7">The sequence shown here is derived from an EMBL/GenBank/DDBJ whole genome shotgun (WGS) entry which is preliminary data.</text>
</comment>
<evidence type="ECO:0000256" key="4">
    <source>
        <dbReference type="SAM" id="MobiDB-lite"/>
    </source>
</evidence>
<dbReference type="InterPro" id="IPR032104">
    <property type="entry name" value="Spaetzle"/>
</dbReference>
<dbReference type="GO" id="GO:0008083">
    <property type="term" value="F:growth factor activity"/>
    <property type="evidence" value="ECO:0007669"/>
    <property type="project" value="TreeGrafter"/>
</dbReference>
<evidence type="ECO:0000256" key="5">
    <source>
        <dbReference type="SAM" id="SignalP"/>
    </source>
</evidence>
<feature type="region of interest" description="Disordered" evidence="4">
    <location>
        <begin position="149"/>
        <end position="186"/>
    </location>
</feature>
<dbReference type="Proteomes" id="UP000807504">
    <property type="component" value="Unassembled WGS sequence"/>
</dbReference>
<evidence type="ECO:0000256" key="3">
    <source>
        <dbReference type="ARBA" id="ARBA00023180"/>
    </source>
</evidence>
<evidence type="ECO:0000256" key="2">
    <source>
        <dbReference type="ARBA" id="ARBA00023157"/>
    </source>
</evidence>
<dbReference type="InterPro" id="IPR052444">
    <property type="entry name" value="Spz/Toll_ligand-like"/>
</dbReference>
<dbReference type="InterPro" id="IPR029034">
    <property type="entry name" value="Cystine-knot_cytokine"/>
</dbReference>
<feature type="signal peptide" evidence="5">
    <location>
        <begin position="1"/>
        <end position="22"/>
    </location>
</feature>
<keyword evidence="3" id="KW-0325">Glycoprotein</keyword>
<evidence type="ECO:0000256" key="1">
    <source>
        <dbReference type="ARBA" id="ARBA00022729"/>
    </source>
</evidence>
<dbReference type="SUPFAM" id="SSF57501">
    <property type="entry name" value="Cystine-knot cytokines"/>
    <property type="match status" value="1"/>
</dbReference>
<dbReference type="GO" id="GO:0021556">
    <property type="term" value="P:central nervous system formation"/>
    <property type="evidence" value="ECO:0007669"/>
    <property type="project" value="TreeGrafter"/>
</dbReference>
<keyword evidence="2" id="KW-1015">Disulfide bond</keyword>
<gene>
    <name evidence="7" type="ORF">HNY73_022482</name>
</gene>
<accession>A0A8T0E0T4</accession>